<dbReference type="GO" id="GO:0055085">
    <property type="term" value="P:transmembrane transport"/>
    <property type="evidence" value="ECO:0007669"/>
    <property type="project" value="InterPro"/>
</dbReference>
<sequence length="264" mass="29697">MKHKLVLLLLLLLVAAGPLLAAPVPDSARVTHSTEYQDRQFRRSTSAEGAVYRVETTLIDSIRGIERLYSLPSGKLYSYQAFIIGEDKVWHGSYLEFYEDGKTRLQQIYVQGEVQGERRTYYATGVLRRREQLTPGQPITGECFGPDGQPIAYFPFEQMPAYPGGTDALLRDIGQKLVYPNRALRDQVQGFLIVKFTVAVDGHLQHVRALELPAEAPASLHRTYLYLGDAAAQSVRRLRLFEPGRREGEPVAVAYEVPVSFSIR</sequence>
<evidence type="ECO:0000313" key="3">
    <source>
        <dbReference type="EMBL" id="SET34837.1"/>
    </source>
</evidence>
<feature type="chain" id="PRO_5011755438" evidence="1">
    <location>
        <begin position="22"/>
        <end position="264"/>
    </location>
</feature>
<protein>
    <submittedName>
        <fullName evidence="3">Protein TonB</fullName>
    </submittedName>
</protein>
<evidence type="ECO:0000259" key="2">
    <source>
        <dbReference type="Pfam" id="PF03544"/>
    </source>
</evidence>
<feature type="domain" description="TonB C-terminal" evidence="2">
    <location>
        <begin position="176"/>
        <end position="263"/>
    </location>
</feature>
<dbReference type="Proteomes" id="UP000198697">
    <property type="component" value="Unassembled WGS sequence"/>
</dbReference>
<keyword evidence="4" id="KW-1185">Reference proteome</keyword>
<dbReference type="RefSeq" id="WP_092770037.1">
    <property type="nucleotide sequence ID" value="NZ_FOHS01000002.1"/>
</dbReference>
<name>A0A1I0DQK1_9BACT</name>
<reference evidence="4" key="1">
    <citation type="submission" date="2016-10" db="EMBL/GenBank/DDBJ databases">
        <authorList>
            <person name="Varghese N."/>
            <person name="Submissions S."/>
        </authorList>
    </citation>
    <scope>NUCLEOTIDE SEQUENCE [LARGE SCALE GENOMIC DNA]</scope>
    <source>
        <strain evidence="4">DSM 15310</strain>
    </source>
</reference>
<dbReference type="InterPro" id="IPR037682">
    <property type="entry name" value="TonB_C"/>
</dbReference>
<gene>
    <name evidence="3" type="ORF">SAMN04487998_1515</name>
</gene>
<dbReference type="OrthoDB" id="9812355at2"/>
<dbReference type="SUPFAM" id="SSF82185">
    <property type="entry name" value="Histone H3 K4-specific methyltransferase SET7/9 N-terminal domain"/>
    <property type="match status" value="1"/>
</dbReference>
<feature type="signal peptide" evidence="1">
    <location>
        <begin position="1"/>
        <end position="21"/>
    </location>
</feature>
<dbReference type="Gene3D" id="3.30.1150.10">
    <property type="match status" value="1"/>
</dbReference>
<dbReference type="AlphaFoldDB" id="A0A1I0DQK1"/>
<dbReference type="Gene3D" id="3.90.930.1">
    <property type="match status" value="1"/>
</dbReference>
<dbReference type="Pfam" id="PF03544">
    <property type="entry name" value="TonB_C"/>
    <property type="match status" value="1"/>
</dbReference>
<accession>A0A1I0DQK1</accession>
<proteinExistence type="predicted"/>
<organism evidence="3 4">
    <name type="scientific">Hymenobacter actinosclerus</name>
    <dbReference type="NCBI Taxonomy" id="82805"/>
    <lineage>
        <taxon>Bacteria</taxon>
        <taxon>Pseudomonadati</taxon>
        <taxon>Bacteroidota</taxon>
        <taxon>Cytophagia</taxon>
        <taxon>Cytophagales</taxon>
        <taxon>Hymenobacteraceae</taxon>
        <taxon>Hymenobacter</taxon>
    </lineage>
</organism>
<evidence type="ECO:0000313" key="4">
    <source>
        <dbReference type="Proteomes" id="UP000198697"/>
    </source>
</evidence>
<keyword evidence="1" id="KW-0732">Signal</keyword>
<dbReference type="EMBL" id="FOHS01000002">
    <property type="protein sequence ID" value="SET34837.1"/>
    <property type="molecule type" value="Genomic_DNA"/>
</dbReference>
<dbReference type="SUPFAM" id="SSF74653">
    <property type="entry name" value="TolA/TonB C-terminal domain"/>
    <property type="match status" value="1"/>
</dbReference>
<dbReference type="STRING" id="82805.SAMN04487998_1515"/>
<evidence type="ECO:0000256" key="1">
    <source>
        <dbReference type="SAM" id="SignalP"/>
    </source>
</evidence>